<dbReference type="Pfam" id="PF05593">
    <property type="entry name" value="RHS_repeat"/>
    <property type="match status" value="2"/>
</dbReference>
<dbReference type="PANTHER" id="PTHR32305:SF15">
    <property type="entry name" value="PROTEIN RHSA-RELATED"/>
    <property type="match status" value="1"/>
</dbReference>
<dbReference type="Gene3D" id="2.180.10.10">
    <property type="entry name" value="RHS repeat-associated core"/>
    <property type="match status" value="2"/>
</dbReference>
<feature type="region of interest" description="Disordered" evidence="2">
    <location>
        <begin position="1240"/>
        <end position="1292"/>
    </location>
</feature>
<evidence type="ECO:0000256" key="1">
    <source>
        <dbReference type="ARBA" id="ARBA00022737"/>
    </source>
</evidence>
<feature type="region of interest" description="Disordered" evidence="2">
    <location>
        <begin position="832"/>
        <end position="872"/>
    </location>
</feature>
<comment type="caution">
    <text evidence="5">The sequence shown here is derived from an EMBL/GenBank/DDBJ whole genome shotgun (WGS) entry which is preliminary data.</text>
</comment>
<dbReference type="PANTHER" id="PTHR32305">
    <property type="match status" value="1"/>
</dbReference>
<reference evidence="5 6" key="1">
    <citation type="submission" date="2021-08" db="EMBL/GenBank/DDBJ databases">
        <title>WGS of actinomycetes from Thailand.</title>
        <authorList>
            <person name="Thawai C."/>
        </authorList>
    </citation>
    <scope>NUCLEOTIDE SEQUENCE [LARGE SCALE GENOMIC DNA]</scope>
    <source>
        <strain evidence="5 6">PLK6-54</strain>
    </source>
</reference>
<feature type="region of interest" description="Disordered" evidence="2">
    <location>
        <begin position="61"/>
        <end position="91"/>
    </location>
</feature>
<accession>A0ABS7QHE4</accession>
<feature type="domain" description="Teneurin-like YD-shell" evidence="4">
    <location>
        <begin position="1306"/>
        <end position="1400"/>
    </location>
</feature>
<organism evidence="5 6">
    <name type="scientific">Actinacidiphila acidipaludis</name>
    <dbReference type="NCBI Taxonomy" id="2873382"/>
    <lineage>
        <taxon>Bacteria</taxon>
        <taxon>Bacillati</taxon>
        <taxon>Actinomycetota</taxon>
        <taxon>Actinomycetes</taxon>
        <taxon>Kitasatosporales</taxon>
        <taxon>Streptomycetaceae</taxon>
        <taxon>Actinacidiphila</taxon>
    </lineage>
</organism>
<dbReference type="InterPro" id="IPR006530">
    <property type="entry name" value="YD"/>
</dbReference>
<feature type="region of interest" description="Disordered" evidence="2">
    <location>
        <begin position="106"/>
        <end position="132"/>
    </location>
</feature>
<dbReference type="InterPro" id="IPR050708">
    <property type="entry name" value="T6SS_VgrG/RHS"/>
</dbReference>
<keyword evidence="6" id="KW-1185">Reference proteome</keyword>
<dbReference type="Pfam" id="PF25023">
    <property type="entry name" value="TEN_YD-shell"/>
    <property type="match status" value="2"/>
</dbReference>
<feature type="domain" description="Teneurin-like YD-shell" evidence="4">
    <location>
        <begin position="929"/>
        <end position="1035"/>
    </location>
</feature>
<protein>
    <recommendedName>
        <fullName evidence="4">Teneurin-like YD-shell domain-containing protein</fullName>
    </recommendedName>
</protein>
<dbReference type="InterPro" id="IPR031325">
    <property type="entry name" value="RHS_repeat"/>
</dbReference>
<dbReference type="InterPro" id="IPR056823">
    <property type="entry name" value="TEN-like_YD-shell"/>
</dbReference>
<dbReference type="NCBIfam" id="TIGR01643">
    <property type="entry name" value="YD_repeat_2x"/>
    <property type="match status" value="6"/>
</dbReference>
<evidence type="ECO:0000256" key="3">
    <source>
        <dbReference type="SAM" id="SignalP"/>
    </source>
</evidence>
<dbReference type="RefSeq" id="WP_222969033.1">
    <property type="nucleotide sequence ID" value="NZ_JAINZZ010000078.1"/>
</dbReference>
<feature type="compositionally biased region" description="Low complexity" evidence="2">
    <location>
        <begin position="1261"/>
        <end position="1274"/>
    </location>
</feature>
<evidence type="ECO:0000313" key="6">
    <source>
        <dbReference type="Proteomes" id="UP000778578"/>
    </source>
</evidence>
<sequence length="1510" mass="153950">MTSLAVVGALLPLGVASAAPAHSSGSLAAPAVPAGANRPVASSASASAADLASARAAAAGAPVPVASATTPTSTLTAQPNGSFTETLSPLPVRVRRSDGSWAPVNATLTRRADGSLSPRTTPSPLTLSGGGTGPLAVAGDAGRRISVSWPTSLPAPTVSGATATYPEVLPGVDLQVTADTLGGFTDLLVVKNAQAAQDPGLAELTMATTTDGVQLAADAHGNLSATAPGGGLAFHAAAPVMWDTPAAGTAAAGAGRTMAGNAAPAAGTATAATPGVKTAPVKVSVGDGSISLTPDAAMLASSSTRFPVYVDPSWEPVTESHPAFTYVQQAYPGTSHWNEAGAQLGVGYQGFASVTGIERAYYQFTLGKDVTTGDVHSATLDAAEVYSSDWSCTTKYAVDLTNVDHISSATTWNAQPSRFADNNTSTTVGGANASGGCATSVPFTEDATRAVADDGDGTLTLMLHGDSETDKMAFKRVSTNPTLSVNYFPTPHDQGDIPWETYGRVRFDDSLVGGPNLSNGDLVLDATDLDVAAVGQSLRLTRSASSFPMPTGSIGSHWYADFDRTLTVASAQATSFGPGGELLTFKQNSDGTYGPAAGYHATLAKNSDGTYTLNHTNNGSKDTYNAAGNLTAVTDRNGDKITVAQTVVSGAVTGFKATDSRSGRWISLARGADAQHLTATDNSGRTVGYVTTGAVSAGTAKLTVTDTTGAPTVFGYDTSGRIGRITTADGHVTTFGYDTQDRVTSMTRVTDPATGAGDTWTYAYSASTRATAGTTTVTDPNIHKTVYTVDGSGDVTKVVDALNHTRSSTFNANHDQLTAVSALGTGTADTTTYGWDSNDNPTSAQLPTGATTSTGTYTQHAGAYLPPSLTDPSGRQTSFLYDTDGNLTQSQDTTGGKTGGAALHYTYQGDGSTDCGGFSGQRCSSTDADGNTTDYTYDAGGNLIKATPPAPLGATTYTYDDLGRQQTVTDGRGVTTTYTYDDHDRIEQVTTSAGGTPAQTVTYTYYRDGGLQTQTDASGTITYTYDALGREATRSLPGGAVYTQGYDPAGNLHTLSGPFGTTTYDDNAGNQLVTLTDPSGAPTTFAYDDDGNRTTTTYPGGTTQTATWDASDRPTGVKAVHGSTTLTDFTYSYKTAGGADTDQIQTRTDPVTGSVITYTYDSQSRLSYAEQDSGSGSREAGWLYCHDDAGNLTATSTSASSCSAGSGLTSYSHNDASELTAKNGSSSGWSYDAAGNETAAASATPRSSETYNAFGQPTSLTTGGTATAQTFAGTDSSDRLSQGATTFSTGPEGLAGITTAAGSIGVIRDPAGTLIGMTSGGKSYYYLNDIQGSVLGLVDTTGTKVDSYAYDPAGNARSGGSVGVDQPFGYIGAYLDPTGLYHLGARFYDPSLGRFTQPDPSGKETNPYLYAAGDPVNHTDPDGTSFFGAVGDLLDLQDLGEALQAAANGDTHALMAKVIGAGAGLFAESLCEFGLGFFAVPTAGASEVLGQGVCLAASYDAGQTAESLYG</sequence>
<gene>
    <name evidence="5" type="ORF">K7862_33885</name>
</gene>
<feature type="compositionally biased region" description="Polar residues" evidence="2">
    <location>
        <begin position="78"/>
        <end position="87"/>
    </location>
</feature>
<dbReference type="NCBIfam" id="TIGR03696">
    <property type="entry name" value="Rhs_assc_core"/>
    <property type="match status" value="1"/>
</dbReference>
<dbReference type="EMBL" id="JAINZZ010000078">
    <property type="protein sequence ID" value="MBY8882596.1"/>
    <property type="molecule type" value="Genomic_DNA"/>
</dbReference>
<feature type="compositionally biased region" description="Polar residues" evidence="2">
    <location>
        <begin position="1244"/>
        <end position="1260"/>
    </location>
</feature>
<feature type="compositionally biased region" description="Low complexity" evidence="2">
    <location>
        <begin position="61"/>
        <end position="77"/>
    </location>
</feature>
<name>A0ABS7QHE4_9ACTN</name>
<dbReference type="InterPro" id="IPR022385">
    <property type="entry name" value="Rhs_assc_core"/>
</dbReference>
<feature type="compositionally biased region" description="Polar residues" evidence="2">
    <location>
        <begin position="1279"/>
        <end position="1289"/>
    </location>
</feature>
<proteinExistence type="predicted"/>
<feature type="chain" id="PRO_5045685038" description="Teneurin-like YD-shell domain-containing protein" evidence="3">
    <location>
        <begin position="19"/>
        <end position="1510"/>
    </location>
</feature>
<feature type="compositionally biased region" description="Polar residues" evidence="2">
    <location>
        <begin position="832"/>
        <end position="846"/>
    </location>
</feature>
<evidence type="ECO:0000259" key="4">
    <source>
        <dbReference type="Pfam" id="PF25023"/>
    </source>
</evidence>
<feature type="compositionally biased region" description="Low complexity" evidence="2">
    <location>
        <begin position="848"/>
        <end position="858"/>
    </location>
</feature>
<dbReference type="Proteomes" id="UP000778578">
    <property type="component" value="Unassembled WGS sequence"/>
</dbReference>
<keyword evidence="1" id="KW-0677">Repeat</keyword>
<evidence type="ECO:0000313" key="5">
    <source>
        <dbReference type="EMBL" id="MBY8882596.1"/>
    </source>
</evidence>
<keyword evidence="3" id="KW-0732">Signal</keyword>
<evidence type="ECO:0000256" key="2">
    <source>
        <dbReference type="SAM" id="MobiDB-lite"/>
    </source>
</evidence>
<feature type="signal peptide" evidence="3">
    <location>
        <begin position="1"/>
        <end position="18"/>
    </location>
</feature>